<name>A0A8T0GZW0_CERPU</name>
<comment type="caution">
    <text evidence="1">The sequence shown here is derived from an EMBL/GenBank/DDBJ whole genome shotgun (WGS) entry which is preliminary data.</text>
</comment>
<dbReference type="Proteomes" id="UP000822688">
    <property type="component" value="Chromosome 8"/>
</dbReference>
<organism evidence="1 2">
    <name type="scientific">Ceratodon purpureus</name>
    <name type="common">Fire moss</name>
    <name type="synonym">Dicranum purpureum</name>
    <dbReference type="NCBI Taxonomy" id="3225"/>
    <lineage>
        <taxon>Eukaryota</taxon>
        <taxon>Viridiplantae</taxon>
        <taxon>Streptophyta</taxon>
        <taxon>Embryophyta</taxon>
        <taxon>Bryophyta</taxon>
        <taxon>Bryophytina</taxon>
        <taxon>Bryopsida</taxon>
        <taxon>Dicranidae</taxon>
        <taxon>Pseudoditrichales</taxon>
        <taxon>Ditrichaceae</taxon>
        <taxon>Ceratodon</taxon>
    </lineage>
</organism>
<sequence>MPRAFEKACPSTNFVPYTGPIPQIYGIQCPLSN</sequence>
<gene>
    <name evidence="1" type="ORF">KC19_8G124300</name>
</gene>
<protein>
    <submittedName>
        <fullName evidence="1">Uncharacterized protein</fullName>
    </submittedName>
</protein>
<dbReference type="EMBL" id="CM026429">
    <property type="protein sequence ID" value="KAG0564600.1"/>
    <property type="molecule type" value="Genomic_DNA"/>
</dbReference>
<accession>A0A8T0GZW0</accession>
<evidence type="ECO:0000313" key="2">
    <source>
        <dbReference type="Proteomes" id="UP000822688"/>
    </source>
</evidence>
<dbReference type="AlphaFoldDB" id="A0A8T0GZW0"/>
<keyword evidence="2" id="KW-1185">Reference proteome</keyword>
<evidence type="ECO:0000313" key="1">
    <source>
        <dbReference type="EMBL" id="KAG0564600.1"/>
    </source>
</evidence>
<proteinExistence type="predicted"/>
<reference evidence="1" key="1">
    <citation type="submission" date="2020-06" db="EMBL/GenBank/DDBJ databases">
        <title>WGS assembly of Ceratodon purpureus strain R40.</title>
        <authorList>
            <person name="Carey S.B."/>
            <person name="Jenkins J."/>
            <person name="Shu S."/>
            <person name="Lovell J.T."/>
            <person name="Sreedasyam A."/>
            <person name="Maumus F."/>
            <person name="Tiley G.P."/>
            <person name="Fernandez-Pozo N."/>
            <person name="Barry K."/>
            <person name="Chen C."/>
            <person name="Wang M."/>
            <person name="Lipzen A."/>
            <person name="Daum C."/>
            <person name="Saski C.A."/>
            <person name="Payton A.C."/>
            <person name="Mcbreen J.C."/>
            <person name="Conrad R.E."/>
            <person name="Kollar L.M."/>
            <person name="Olsson S."/>
            <person name="Huttunen S."/>
            <person name="Landis J.B."/>
            <person name="Wickett N.J."/>
            <person name="Johnson M.G."/>
            <person name="Rensing S.A."/>
            <person name="Grimwood J."/>
            <person name="Schmutz J."/>
            <person name="Mcdaniel S.F."/>
        </authorList>
    </citation>
    <scope>NUCLEOTIDE SEQUENCE</scope>
    <source>
        <strain evidence="1">R40</strain>
    </source>
</reference>